<sequence>MVASTVLALANSRAVDVYVKYADMLVGRDKACRLGQYFARLLAYLVGQQVARQGKTAGRIEWLATLAKIQQALATTRKVMRSGKFVNFAQLAIRALAAQSGGGDEVVWVLGVVHKLGMCVFMAADTLGLLGTTLALIRLRDPARITRIAQRGWMYALAAQALSALYQLRTVAIRSADLRRVRSHVEKTGDAMGDRECTTEEHALSVQRTTLSRQLAMSVLDLTIPVKGLGVLPLHEGLVALAGTATSLMGAQDVLAKAAA</sequence>
<dbReference type="EMBL" id="JANBUJ010000185">
    <property type="protein sequence ID" value="KAJ2773728.1"/>
    <property type="molecule type" value="Genomic_DNA"/>
</dbReference>
<gene>
    <name evidence="1" type="primary">PEX11</name>
    <name evidence="1" type="ORF">IWQ57_001162</name>
</gene>
<reference evidence="1" key="1">
    <citation type="submission" date="2022-07" db="EMBL/GenBank/DDBJ databases">
        <title>Phylogenomic reconstructions and comparative analyses of Kickxellomycotina fungi.</title>
        <authorList>
            <person name="Reynolds N.K."/>
            <person name="Stajich J.E."/>
            <person name="Barry K."/>
            <person name="Grigoriev I.V."/>
            <person name="Crous P."/>
            <person name="Smith M.E."/>
        </authorList>
    </citation>
    <scope>NUCLEOTIDE SEQUENCE</scope>
    <source>
        <strain evidence="1">CBS 109366</strain>
    </source>
</reference>
<keyword evidence="2" id="KW-1185">Reference proteome</keyword>
<dbReference type="Proteomes" id="UP001140234">
    <property type="component" value="Unassembled WGS sequence"/>
</dbReference>
<accession>A0ACC1K5C2</accession>
<comment type="caution">
    <text evidence="1">The sequence shown here is derived from an EMBL/GenBank/DDBJ whole genome shotgun (WGS) entry which is preliminary data.</text>
</comment>
<name>A0ACC1K5C2_9FUNG</name>
<proteinExistence type="predicted"/>
<evidence type="ECO:0000313" key="2">
    <source>
        <dbReference type="Proteomes" id="UP001140234"/>
    </source>
</evidence>
<protein>
    <submittedName>
        <fullName evidence="1">Peroxisomal membrane protein PMP27</fullName>
    </submittedName>
</protein>
<organism evidence="1 2">
    <name type="scientific">Coemansia nantahalensis</name>
    <dbReference type="NCBI Taxonomy" id="2789366"/>
    <lineage>
        <taxon>Eukaryota</taxon>
        <taxon>Fungi</taxon>
        <taxon>Fungi incertae sedis</taxon>
        <taxon>Zoopagomycota</taxon>
        <taxon>Kickxellomycotina</taxon>
        <taxon>Kickxellomycetes</taxon>
        <taxon>Kickxellales</taxon>
        <taxon>Kickxellaceae</taxon>
        <taxon>Coemansia</taxon>
    </lineage>
</organism>
<evidence type="ECO:0000313" key="1">
    <source>
        <dbReference type="EMBL" id="KAJ2773728.1"/>
    </source>
</evidence>